<feature type="transmembrane region" description="Helical" evidence="5">
    <location>
        <begin position="135"/>
        <end position="156"/>
    </location>
</feature>
<evidence type="ECO:0000256" key="5">
    <source>
        <dbReference type="SAM" id="Phobius"/>
    </source>
</evidence>
<dbReference type="InterPro" id="IPR036259">
    <property type="entry name" value="MFS_trans_sf"/>
</dbReference>
<accession>A0ABS1L024</accession>
<feature type="transmembrane region" description="Helical" evidence="5">
    <location>
        <begin position="304"/>
        <end position="328"/>
    </location>
</feature>
<dbReference type="Pfam" id="PF07690">
    <property type="entry name" value="MFS_1"/>
    <property type="match status" value="1"/>
</dbReference>
<feature type="transmembrane region" description="Helical" evidence="5">
    <location>
        <begin position="246"/>
        <end position="264"/>
    </location>
</feature>
<gene>
    <name evidence="7" type="ORF">JI741_27780</name>
</gene>
<reference evidence="7 8" key="1">
    <citation type="submission" date="2021-01" db="EMBL/GenBank/DDBJ databases">
        <title>Chryseolinea sp. Jin1 Genome sequencing and assembly.</title>
        <authorList>
            <person name="Kim I."/>
        </authorList>
    </citation>
    <scope>NUCLEOTIDE SEQUENCE [LARGE SCALE GENOMIC DNA]</scope>
    <source>
        <strain evidence="7 8">Jin1</strain>
    </source>
</reference>
<feature type="transmembrane region" description="Helical" evidence="5">
    <location>
        <begin position="183"/>
        <end position="204"/>
    </location>
</feature>
<evidence type="ECO:0000256" key="3">
    <source>
        <dbReference type="ARBA" id="ARBA00022989"/>
    </source>
</evidence>
<dbReference type="PROSITE" id="PS50850">
    <property type="entry name" value="MFS"/>
    <property type="match status" value="1"/>
</dbReference>
<dbReference type="EMBL" id="JAERRB010000014">
    <property type="protein sequence ID" value="MBL0745061.1"/>
    <property type="molecule type" value="Genomic_DNA"/>
</dbReference>
<feature type="transmembrane region" description="Helical" evidence="5">
    <location>
        <begin position="216"/>
        <end position="234"/>
    </location>
</feature>
<dbReference type="InterPro" id="IPR020846">
    <property type="entry name" value="MFS_dom"/>
</dbReference>
<dbReference type="InterPro" id="IPR011701">
    <property type="entry name" value="MFS"/>
</dbReference>
<dbReference type="CDD" id="cd17489">
    <property type="entry name" value="MFS_YfcJ_like"/>
    <property type="match status" value="1"/>
</dbReference>
<feature type="transmembrane region" description="Helical" evidence="5">
    <location>
        <begin position="270"/>
        <end position="292"/>
    </location>
</feature>
<dbReference type="SUPFAM" id="SSF103473">
    <property type="entry name" value="MFS general substrate transporter"/>
    <property type="match status" value="1"/>
</dbReference>
<protein>
    <submittedName>
        <fullName evidence="7">MFS transporter</fullName>
    </submittedName>
</protein>
<name>A0ABS1L024_9BACT</name>
<proteinExistence type="predicted"/>
<dbReference type="Proteomes" id="UP000613030">
    <property type="component" value="Unassembled WGS sequence"/>
</dbReference>
<comment type="caution">
    <text evidence="7">The sequence shown here is derived from an EMBL/GenBank/DDBJ whole genome shotgun (WGS) entry which is preliminary data.</text>
</comment>
<comment type="subcellular location">
    <subcellularLocation>
        <location evidence="1">Membrane</location>
        <topology evidence="1">Multi-pass membrane protein</topology>
    </subcellularLocation>
</comment>
<keyword evidence="2 5" id="KW-0812">Transmembrane</keyword>
<keyword evidence="8" id="KW-1185">Reference proteome</keyword>
<organism evidence="7 8">
    <name type="scientific">Chryseolinea lacunae</name>
    <dbReference type="NCBI Taxonomy" id="2801331"/>
    <lineage>
        <taxon>Bacteria</taxon>
        <taxon>Pseudomonadati</taxon>
        <taxon>Bacteroidota</taxon>
        <taxon>Cytophagia</taxon>
        <taxon>Cytophagales</taxon>
        <taxon>Fulvivirgaceae</taxon>
        <taxon>Chryseolinea</taxon>
    </lineage>
</organism>
<dbReference type="PROSITE" id="PS00216">
    <property type="entry name" value="SUGAR_TRANSPORT_1"/>
    <property type="match status" value="1"/>
</dbReference>
<feature type="transmembrane region" description="Helical" evidence="5">
    <location>
        <begin position="44"/>
        <end position="64"/>
    </location>
</feature>
<dbReference type="PANTHER" id="PTHR23531:SF1">
    <property type="entry name" value="QUINOLENE RESISTANCE PROTEIN NORA"/>
    <property type="match status" value="1"/>
</dbReference>
<evidence type="ECO:0000256" key="4">
    <source>
        <dbReference type="ARBA" id="ARBA00023136"/>
    </source>
</evidence>
<dbReference type="InterPro" id="IPR005829">
    <property type="entry name" value="Sugar_transporter_CS"/>
</dbReference>
<evidence type="ECO:0000259" key="6">
    <source>
        <dbReference type="PROSITE" id="PS50850"/>
    </source>
</evidence>
<dbReference type="PANTHER" id="PTHR23531">
    <property type="entry name" value="QUINOLENE RESISTANCE PROTEIN NORA"/>
    <property type="match status" value="1"/>
</dbReference>
<feature type="transmembrane region" description="Helical" evidence="5">
    <location>
        <begin position="334"/>
        <end position="354"/>
    </location>
</feature>
<evidence type="ECO:0000313" key="8">
    <source>
        <dbReference type="Proteomes" id="UP000613030"/>
    </source>
</evidence>
<feature type="domain" description="Major facilitator superfamily (MFS) profile" evidence="6">
    <location>
        <begin position="1"/>
        <end position="360"/>
    </location>
</feature>
<feature type="transmembrane region" description="Helical" evidence="5">
    <location>
        <begin position="12"/>
        <end position="32"/>
    </location>
</feature>
<keyword evidence="3 5" id="KW-1133">Transmembrane helix</keyword>
<dbReference type="InterPro" id="IPR004896">
    <property type="entry name" value="PucC-rel"/>
</dbReference>
<dbReference type="InterPro" id="IPR052714">
    <property type="entry name" value="MFS_Exporter"/>
</dbReference>
<keyword evidence="4 5" id="KW-0472">Membrane</keyword>
<evidence type="ECO:0000313" key="7">
    <source>
        <dbReference type="EMBL" id="MBL0745061.1"/>
    </source>
</evidence>
<sequence length="363" mass="39254">MLMPKLPSFLSSLGGGGYKGFIIFLFTVTALISRPFSGKLADKLGRVPVMMAGCIVCFFCSLVYPFTTTVFWFFILRLVHGFSTGFTPTGQAAYLSDVIPAARRGEAIGLLGTMGTLGSTIGPAFGSLIAESYGLQAMFFCSSALALMSTLILLGIRETLFEKHPFSRGLIKVKRSDLFEPRVLVPCIVMLMSVYAYGAMYTLLPDFAEYLKFKNTGILLSYLAAASLFVRLVAGRASDRYGRKPVLCVATFIIAIALLVTGFAHTKLQLILGVVMYGFAYGAVSPTLLAWATDLSDEHHKGRGLASLYIFMEMGIGIGALMSGWVYGNDPSNFILTFSICSALAAASFVYLLFNRPVVKVSA</sequence>
<evidence type="ECO:0000256" key="1">
    <source>
        <dbReference type="ARBA" id="ARBA00004141"/>
    </source>
</evidence>
<dbReference type="Pfam" id="PF03209">
    <property type="entry name" value="PUCC"/>
    <property type="match status" value="1"/>
</dbReference>
<dbReference type="Gene3D" id="1.20.1250.20">
    <property type="entry name" value="MFS general substrate transporter like domains"/>
    <property type="match status" value="2"/>
</dbReference>
<evidence type="ECO:0000256" key="2">
    <source>
        <dbReference type="ARBA" id="ARBA00022692"/>
    </source>
</evidence>